<feature type="transmembrane region" description="Helical" evidence="1">
    <location>
        <begin position="53"/>
        <end position="76"/>
    </location>
</feature>
<organism evidence="2 3">
    <name type="scientific">Saezia sanguinis</name>
    <dbReference type="NCBI Taxonomy" id="1965230"/>
    <lineage>
        <taxon>Bacteria</taxon>
        <taxon>Pseudomonadati</taxon>
        <taxon>Pseudomonadota</taxon>
        <taxon>Betaproteobacteria</taxon>
        <taxon>Burkholderiales</taxon>
        <taxon>Saeziaceae</taxon>
        <taxon>Saezia</taxon>
    </lineage>
</organism>
<feature type="transmembrane region" description="Helical" evidence="1">
    <location>
        <begin position="21"/>
        <end position="47"/>
    </location>
</feature>
<evidence type="ECO:0008006" key="4">
    <source>
        <dbReference type="Google" id="ProtNLM"/>
    </source>
</evidence>
<keyword evidence="1" id="KW-0812">Transmembrane</keyword>
<dbReference type="Proteomes" id="UP000286947">
    <property type="component" value="Unassembled WGS sequence"/>
</dbReference>
<proteinExistence type="predicted"/>
<keyword evidence="3" id="KW-1185">Reference proteome</keyword>
<sequence length="83" mass="9050">MEPFSATALDMVQGDLMLYKAIAALLGLSGLALIALKLLGLIPWPWLWVLLPAWIALCLLALLLSYVAVLLIFSWITGRSNTP</sequence>
<dbReference type="EMBL" id="PQSP01000001">
    <property type="protein sequence ID" value="RUS67629.1"/>
    <property type="molecule type" value="Genomic_DNA"/>
</dbReference>
<reference evidence="2 3" key="1">
    <citation type="submission" date="2018-01" db="EMBL/GenBank/DDBJ databases">
        <title>Saezia sanguinis gen. nov., sp. nov., in the order Burkholderiales isolated from human blood.</title>
        <authorList>
            <person name="Medina-Pascual M.J."/>
            <person name="Valdezate S."/>
            <person name="Monzon S."/>
            <person name="Cuesta I."/>
            <person name="Carrasco G."/>
            <person name="Villalon P."/>
            <person name="Saez-Nieto J.A."/>
        </authorList>
    </citation>
    <scope>NUCLEOTIDE SEQUENCE [LARGE SCALE GENOMIC DNA]</scope>
    <source>
        <strain evidence="2 3">CNM695-12</strain>
    </source>
</reference>
<name>A0A433SFT7_9BURK</name>
<protein>
    <recommendedName>
        <fullName evidence="4">Transmembrane protein</fullName>
    </recommendedName>
</protein>
<keyword evidence="1" id="KW-0472">Membrane</keyword>
<keyword evidence="1" id="KW-1133">Transmembrane helix</keyword>
<dbReference type="AlphaFoldDB" id="A0A433SFT7"/>
<evidence type="ECO:0000256" key="1">
    <source>
        <dbReference type="SAM" id="Phobius"/>
    </source>
</evidence>
<evidence type="ECO:0000313" key="2">
    <source>
        <dbReference type="EMBL" id="RUS67629.1"/>
    </source>
</evidence>
<comment type="caution">
    <text evidence="2">The sequence shown here is derived from an EMBL/GenBank/DDBJ whole genome shotgun (WGS) entry which is preliminary data.</text>
</comment>
<accession>A0A433SFT7</accession>
<evidence type="ECO:0000313" key="3">
    <source>
        <dbReference type="Proteomes" id="UP000286947"/>
    </source>
</evidence>
<gene>
    <name evidence="2" type="ORF">CUZ56_00104</name>
</gene>